<proteinExistence type="predicted"/>
<evidence type="ECO:0000313" key="1">
    <source>
        <dbReference type="EMBL" id="KRY00062.1"/>
    </source>
</evidence>
<comment type="caution">
    <text evidence="1">The sequence shown here is derived from an EMBL/GenBank/DDBJ whole genome shotgun (WGS) entry which is preliminary data.</text>
</comment>
<evidence type="ECO:0000313" key="2">
    <source>
        <dbReference type="Proteomes" id="UP000054815"/>
    </source>
</evidence>
<dbReference type="EMBL" id="JYDU01000010">
    <property type="protein sequence ID" value="KRY00062.1"/>
    <property type="molecule type" value="Genomic_DNA"/>
</dbReference>
<organism evidence="1 2">
    <name type="scientific">Trichinella pseudospiralis</name>
    <name type="common">Parasitic roundworm</name>
    <dbReference type="NCBI Taxonomy" id="6337"/>
    <lineage>
        <taxon>Eukaryota</taxon>
        <taxon>Metazoa</taxon>
        <taxon>Ecdysozoa</taxon>
        <taxon>Nematoda</taxon>
        <taxon>Enoplea</taxon>
        <taxon>Dorylaimia</taxon>
        <taxon>Trichinellida</taxon>
        <taxon>Trichinellidae</taxon>
        <taxon>Trichinella</taxon>
    </lineage>
</organism>
<dbReference type="Proteomes" id="UP000054815">
    <property type="component" value="Unassembled WGS sequence"/>
</dbReference>
<protein>
    <submittedName>
        <fullName evidence="1">Uncharacterized protein</fullName>
    </submittedName>
</protein>
<reference evidence="1 2" key="1">
    <citation type="submission" date="2015-01" db="EMBL/GenBank/DDBJ databases">
        <title>Evolution of Trichinella species and genotypes.</title>
        <authorList>
            <person name="Korhonen P.K."/>
            <person name="Edoardo P."/>
            <person name="Giuseppe L.R."/>
            <person name="Gasser R.B."/>
        </authorList>
    </citation>
    <scope>NUCLEOTIDE SEQUENCE [LARGE SCALE GENOMIC DNA]</scope>
    <source>
        <strain evidence="1">ISS141</strain>
    </source>
</reference>
<sequence length="88" mass="10012">MTENSKKPHPTVSSPQHRSFDQLLLQLSLYISVFDIARNTLQLLYSVPGPGGAIASPLPPSAQCRRMIFKKIHRIKMNSDCIQLLFYR</sequence>
<accession>A0A0V0YI88</accession>
<name>A0A0V0YI88_TRIPS</name>
<gene>
    <name evidence="1" type="ORF">T4E_2487</name>
</gene>
<dbReference type="AlphaFoldDB" id="A0A0V0YI88"/>